<protein>
    <recommendedName>
        <fullName evidence="4">DNA mismatch repair proteins mutS family domain-containing protein</fullName>
    </recommendedName>
</protein>
<keyword evidence="3" id="KW-1185">Reference proteome</keyword>
<evidence type="ECO:0000256" key="1">
    <source>
        <dbReference type="SAM" id="MobiDB-lite"/>
    </source>
</evidence>
<accession>A0A9P1H6S1</accession>
<feature type="region of interest" description="Disordered" evidence="1">
    <location>
        <begin position="112"/>
        <end position="138"/>
    </location>
</feature>
<dbReference type="AlphaFoldDB" id="A0A9P1H6S1"/>
<dbReference type="EMBL" id="CALLCH030000015">
    <property type="protein sequence ID" value="CAI4216990.1"/>
    <property type="molecule type" value="Genomic_DNA"/>
</dbReference>
<sequence>MTAEQVPQLSMLYKVATGTSQERGYGIALARAIGFPEEVLRDAEEISRSMVERHQSKQKSSEFRKVQRRRKLMLNLDETLRTLENSDMDQDAFQSCRARLRAEFILKMTEIEEEASRESDSETGPRPALTAAFVETGK</sequence>
<gene>
    <name evidence="2" type="ORF">PPNO1_LOCUS6633</name>
</gene>
<organism evidence="2 3">
    <name type="scientific">Parascedosporium putredinis</name>
    <dbReference type="NCBI Taxonomy" id="1442378"/>
    <lineage>
        <taxon>Eukaryota</taxon>
        <taxon>Fungi</taxon>
        <taxon>Dikarya</taxon>
        <taxon>Ascomycota</taxon>
        <taxon>Pezizomycotina</taxon>
        <taxon>Sordariomycetes</taxon>
        <taxon>Hypocreomycetidae</taxon>
        <taxon>Microascales</taxon>
        <taxon>Microascaceae</taxon>
        <taxon>Parascedosporium</taxon>
    </lineage>
</organism>
<proteinExistence type="predicted"/>
<dbReference type="Proteomes" id="UP000838763">
    <property type="component" value="Unassembled WGS sequence"/>
</dbReference>
<evidence type="ECO:0000313" key="2">
    <source>
        <dbReference type="EMBL" id="CAI4216990.1"/>
    </source>
</evidence>
<reference evidence="2" key="1">
    <citation type="submission" date="2022-11" db="EMBL/GenBank/DDBJ databases">
        <authorList>
            <person name="Scott C."/>
            <person name="Bruce N."/>
        </authorList>
    </citation>
    <scope>NUCLEOTIDE SEQUENCE</scope>
</reference>
<evidence type="ECO:0000313" key="3">
    <source>
        <dbReference type="Proteomes" id="UP000838763"/>
    </source>
</evidence>
<evidence type="ECO:0008006" key="4">
    <source>
        <dbReference type="Google" id="ProtNLM"/>
    </source>
</evidence>
<dbReference type="Gene3D" id="3.40.50.300">
    <property type="entry name" value="P-loop containing nucleotide triphosphate hydrolases"/>
    <property type="match status" value="1"/>
</dbReference>
<comment type="caution">
    <text evidence="2">The sequence shown here is derived from an EMBL/GenBank/DDBJ whole genome shotgun (WGS) entry which is preliminary data.</text>
</comment>
<name>A0A9P1H6S1_9PEZI</name>
<dbReference type="OrthoDB" id="276261at2759"/>
<dbReference type="InterPro" id="IPR027417">
    <property type="entry name" value="P-loop_NTPase"/>
</dbReference>